<feature type="transmembrane region" description="Helical" evidence="10">
    <location>
        <begin position="419"/>
        <end position="445"/>
    </location>
</feature>
<evidence type="ECO:0000313" key="13">
    <source>
        <dbReference type="Proteomes" id="UP000319931"/>
    </source>
</evidence>
<keyword evidence="4" id="KW-1003">Cell membrane</keyword>
<dbReference type="PROSITE" id="PS50850">
    <property type="entry name" value="MFS"/>
    <property type="match status" value="1"/>
</dbReference>
<feature type="transmembrane region" description="Helical" evidence="10">
    <location>
        <begin position="53"/>
        <end position="73"/>
    </location>
</feature>
<evidence type="ECO:0000256" key="9">
    <source>
        <dbReference type="RuleBase" id="RU003346"/>
    </source>
</evidence>
<dbReference type="OrthoDB" id="5368493at2"/>
<evidence type="ECO:0000256" key="8">
    <source>
        <dbReference type="ARBA" id="ARBA00023136"/>
    </source>
</evidence>
<dbReference type="NCBIfam" id="TIGR00879">
    <property type="entry name" value="SP"/>
    <property type="match status" value="1"/>
</dbReference>
<evidence type="ECO:0000256" key="3">
    <source>
        <dbReference type="ARBA" id="ARBA00022448"/>
    </source>
</evidence>
<dbReference type="InterPro" id="IPR020846">
    <property type="entry name" value="MFS_dom"/>
</dbReference>
<organism evidence="12 13">
    <name type="scientific">Sphingomonas glacialis</name>
    <dbReference type="NCBI Taxonomy" id="658225"/>
    <lineage>
        <taxon>Bacteria</taxon>
        <taxon>Pseudomonadati</taxon>
        <taxon>Pseudomonadota</taxon>
        <taxon>Alphaproteobacteria</taxon>
        <taxon>Sphingomonadales</taxon>
        <taxon>Sphingomonadaceae</taxon>
        <taxon>Sphingomonas</taxon>
    </lineage>
</organism>
<dbReference type="InterPro" id="IPR005828">
    <property type="entry name" value="MFS_sugar_transport-like"/>
</dbReference>
<feature type="transmembrane region" description="Helical" evidence="10">
    <location>
        <begin position="278"/>
        <end position="300"/>
    </location>
</feature>
<keyword evidence="5" id="KW-0762">Sugar transport</keyword>
<dbReference type="AlphaFoldDB" id="A0A502FX69"/>
<feature type="transmembrane region" description="Helical" evidence="10">
    <location>
        <begin position="320"/>
        <end position="337"/>
    </location>
</feature>
<dbReference type="CDD" id="cd17359">
    <property type="entry name" value="MFS_XylE_like"/>
    <property type="match status" value="1"/>
</dbReference>
<dbReference type="FunFam" id="1.20.1250.20:FF:000122">
    <property type="entry name" value="D-xylose transporter XylE"/>
    <property type="match status" value="1"/>
</dbReference>
<dbReference type="GO" id="GO:0022857">
    <property type="term" value="F:transmembrane transporter activity"/>
    <property type="evidence" value="ECO:0007669"/>
    <property type="project" value="InterPro"/>
</dbReference>
<dbReference type="PRINTS" id="PR00171">
    <property type="entry name" value="SUGRTRNSPORT"/>
</dbReference>
<dbReference type="InterPro" id="IPR036259">
    <property type="entry name" value="MFS_trans_sf"/>
</dbReference>
<feature type="transmembrane region" description="Helical" evidence="10">
    <location>
        <begin position="109"/>
        <end position="131"/>
    </location>
</feature>
<dbReference type="Proteomes" id="UP000319931">
    <property type="component" value="Unassembled WGS sequence"/>
</dbReference>
<dbReference type="Pfam" id="PF00083">
    <property type="entry name" value="Sugar_tr"/>
    <property type="match status" value="1"/>
</dbReference>
<dbReference type="PROSITE" id="PS00216">
    <property type="entry name" value="SUGAR_TRANSPORT_1"/>
    <property type="match status" value="2"/>
</dbReference>
<sequence>MATTQPDTQRGNLGFIAAIVAVATIGGLLFGYDSGAVNGTQPGLKAAFALDDAGLGFTVGSLLIGCVVGAFFAGTLADAVGRRNVMRYAALLFLVGAIVQGVAHDHTLFVIARICGGIAVGAASVLSPAYISEVAPPSIRGRMTTVQQIMIITGLTAAFFANYYLAAAASNPANPNDVASLNPLWFGIAAWRWMYLLQAVPAVIFFIALFFIPESPRFLVSKQRNEEALDVLTSLFGSRQGALTLGEIQASFSKDHRPRLSDVLTPAGGRGFLGLRSVVWAGLLLAVFQQLVGINVIFYYGATLWQAAGFSESQALMTNIISGSISIVACFITIGLVDKIGRKPLLLMGSAGMAITLFAMVYAFSTGTLVADKLTLPGHMGQLAVGAALAYSFAFNISWGPVMWVMLGEMFPNQIRGSALAVCGFAQWFANYLVAQSFPIMLGSIGLAKSYSFYAVCAVISFFLVQKFIVETKGKSLEAMEG</sequence>
<dbReference type="SUPFAM" id="SSF103473">
    <property type="entry name" value="MFS general substrate transporter"/>
    <property type="match status" value="1"/>
</dbReference>
<feature type="transmembrane region" description="Helical" evidence="10">
    <location>
        <begin position="190"/>
        <end position="212"/>
    </location>
</feature>
<dbReference type="Gene3D" id="1.20.1250.20">
    <property type="entry name" value="MFS general substrate transporter like domains"/>
    <property type="match status" value="2"/>
</dbReference>
<evidence type="ECO:0000256" key="10">
    <source>
        <dbReference type="SAM" id="Phobius"/>
    </source>
</evidence>
<feature type="transmembrane region" description="Helical" evidence="10">
    <location>
        <begin position="451"/>
        <end position="470"/>
    </location>
</feature>
<keyword evidence="6 10" id="KW-0812">Transmembrane</keyword>
<feature type="transmembrane region" description="Helical" evidence="10">
    <location>
        <begin position="344"/>
        <end position="364"/>
    </location>
</feature>
<keyword evidence="13" id="KW-1185">Reference proteome</keyword>
<dbReference type="PANTHER" id="PTHR48023">
    <property type="entry name" value="D-XYLOSE-PROTON SYMPORTER-LIKE 2"/>
    <property type="match status" value="1"/>
</dbReference>
<protein>
    <submittedName>
        <fullName evidence="12">MFS transporter</fullName>
    </submittedName>
</protein>
<keyword evidence="3 9" id="KW-0813">Transport</keyword>
<accession>A0A502FX69</accession>
<feature type="transmembrane region" description="Helical" evidence="10">
    <location>
        <begin position="384"/>
        <end position="407"/>
    </location>
</feature>
<comment type="subcellular location">
    <subcellularLocation>
        <location evidence="1">Cell membrane</location>
        <topology evidence="1">Multi-pass membrane protein</topology>
    </subcellularLocation>
</comment>
<evidence type="ECO:0000259" key="11">
    <source>
        <dbReference type="PROSITE" id="PS50850"/>
    </source>
</evidence>
<dbReference type="InterPro" id="IPR047984">
    <property type="entry name" value="XylE-like"/>
</dbReference>
<dbReference type="InterPro" id="IPR003663">
    <property type="entry name" value="Sugar/inositol_transpt"/>
</dbReference>
<comment type="similarity">
    <text evidence="2 9">Belongs to the major facilitator superfamily. Sugar transporter (TC 2.A.1.1) family.</text>
</comment>
<evidence type="ECO:0000256" key="5">
    <source>
        <dbReference type="ARBA" id="ARBA00022597"/>
    </source>
</evidence>
<feature type="domain" description="Major facilitator superfamily (MFS) profile" evidence="11">
    <location>
        <begin position="19"/>
        <end position="473"/>
    </location>
</feature>
<comment type="caution">
    <text evidence="12">The sequence shown here is derived from an EMBL/GenBank/DDBJ whole genome shotgun (WGS) entry which is preliminary data.</text>
</comment>
<evidence type="ECO:0000256" key="1">
    <source>
        <dbReference type="ARBA" id="ARBA00004651"/>
    </source>
</evidence>
<reference evidence="12 13" key="1">
    <citation type="journal article" date="2019" name="Environ. Microbiol.">
        <title>Species interactions and distinct microbial communities in high Arctic permafrost affected cryosols are associated with the CH4 and CO2 gas fluxes.</title>
        <authorList>
            <person name="Altshuler I."/>
            <person name="Hamel J."/>
            <person name="Turney S."/>
            <person name="Magnuson E."/>
            <person name="Levesque R."/>
            <person name="Greer C."/>
            <person name="Whyte L.G."/>
        </authorList>
    </citation>
    <scope>NUCLEOTIDE SEQUENCE [LARGE SCALE GENOMIC DNA]</scope>
    <source>
        <strain evidence="12 13">E6.1</strain>
    </source>
</reference>
<dbReference type="GO" id="GO:0005886">
    <property type="term" value="C:plasma membrane"/>
    <property type="evidence" value="ECO:0007669"/>
    <property type="project" value="UniProtKB-SubCell"/>
</dbReference>
<dbReference type="InterPro" id="IPR050820">
    <property type="entry name" value="MFS_Sugar_Transporter"/>
</dbReference>
<dbReference type="EMBL" id="RCZC01000002">
    <property type="protein sequence ID" value="TPG54021.1"/>
    <property type="molecule type" value="Genomic_DNA"/>
</dbReference>
<evidence type="ECO:0000256" key="6">
    <source>
        <dbReference type="ARBA" id="ARBA00022692"/>
    </source>
</evidence>
<proteinExistence type="inferred from homology"/>
<name>A0A502FX69_9SPHN</name>
<dbReference type="InterPro" id="IPR005829">
    <property type="entry name" value="Sugar_transporter_CS"/>
</dbReference>
<feature type="transmembrane region" description="Helical" evidence="10">
    <location>
        <begin position="151"/>
        <end position="170"/>
    </location>
</feature>
<keyword evidence="7 10" id="KW-1133">Transmembrane helix</keyword>
<evidence type="ECO:0000256" key="7">
    <source>
        <dbReference type="ARBA" id="ARBA00022989"/>
    </source>
</evidence>
<evidence type="ECO:0000256" key="4">
    <source>
        <dbReference type="ARBA" id="ARBA00022475"/>
    </source>
</evidence>
<feature type="transmembrane region" description="Helical" evidence="10">
    <location>
        <begin position="85"/>
        <end position="103"/>
    </location>
</feature>
<evidence type="ECO:0000256" key="2">
    <source>
        <dbReference type="ARBA" id="ARBA00010992"/>
    </source>
</evidence>
<feature type="transmembrane region" description="Helical" evidence="10">
    <location>
        <begin position="12"/>
        <end position="33"/>
    </location>
</feature>
<gene>
    <name evidence="12" type="ORF">EAH76_04755</name>
</gene>
<dbReference type="PANTHER" id="PTHR48023:SF4">
    <property type="entry name" value="D-XYLOSE-PROTON SYMPORTER-LIKE 2"/>
    <property type="match status" value="1"/>
</dbReference>
<keyword evidence="8 10" id="KW-0472">Membrane</keyword>
<evidence type="ECO:0000313" key="12">
    <source>
        <dbReference type="EMBL" id="TPG54021.1"/>
    </source>
</evidence>